<organism evidence="5 6">
    <name type="scientific">Candidatus Cryptobacteroides faecavium</name>
    <dbReference type="NCBI Taxonomy" id="2840762"/>
    <lineage>
        <taxon>Bacteria</taxon>
        <taxon>Pseudomonadati</taxon>
        <taxon>Bacteroidota</taxon>
        <taxon>Bacteroidia</taxon>
        <taxon>Bacteroidales</taxon>
        <taxon>Candidatus Cryptobacteroides</taxon>
    </lineage>
</organism>
<dbReference type="GO" id="GO:0003700">
    <property type="term" value="F:DNA-binding transcription factor activity"/>
    <property type="evidence" value="ECO:0007669"/>
    <property type="project" value="InterPro"/>
</dbReference>
<evidence type="ECO:0000256" key="2">
    <source>
        <dbReference type="ARBA" id="ARBA00023125"/>
    </source>
</evidence>
<evidence type="ECO:0000256" key="3">
    <source>
        <dbReference type="ARBA" id="ARBA00023163"/>
    </source>
</evidence>
<keyword evidence="2" id="KW-0238">DNA-binding</keyword>
<accession>A0A9D9NE21</accession>
<dbReference type="AlphaFoldDB" id="A0A9D9NE21"/>
<dbReference type="PROSITE" id="PS01124">
    <property type="entry name" value="HTH_ARAC_FAMILY_2"/>
    <property type="match status" value="1"/>
</dbReference>
<evidence type="ECO:0000259" key="4">
    <source>
        <dbReference type="PROSITE" id="PS01124"/>
    </source>
</evidence>
<reference evidence="5" key="1">
    <citation type="submission" date="2020-10" db="EMBL/GenBank/DDBJ databases">
        <authorList>
            <person name="Gilroy R."/>
        </authorList>
    </citation>
    <scope>NUCLEOTIDE SEQUENCE</scope>
    <source>
        <strain evidence="5">B2-22910</strain>
    </source>
</reference>
<dbReference type="InterPro" id="IPR050959">
    <property type="entry name" value="MarA-like"/>
</dbReference>
<feature type="domain" description="HTH araC/xylS-type" evidence="4">
    <location>
        <begin position="169"/>
        <end position="266"/>
    </location>
</feature>
<dbReference type="EMBL" id="JADIMB010000001">
    <property type="protein sequence ID" value="MBO8470191.1"/>
    <property type="molecule type" value="Genomic_DNA"/>
</dbReference>
<evidence type="ECO:0000313" key="5">
    <source>
        <dbReference type="EMBL" id="MBO8470191.1"/>
    </source>
</evidence>
<name>A0A9D9NE21_9BACT</name>
<protein>
    <submittedName>
        <fullName evidence="5">Helix-turn-helix transcriptional regulator</fullName>
    </submittedName>
</protein>
<dbReference type="PANTHER" id="PTHR47504:SF5">
    <property type="entry name" value="RIGHT ORIGIN-BINDING PROTEIN"/>
    <property type="match status" value="1"/>
</dbReference>
<dbReference type="SUPFAM" id="SSF46689">
    <property type="entry name" value="Homeodomain-like"/>
    <property type="match status" value="1"/>
</dbReference>
<evidence type="ECO:0000313" key="6">
    <source>
        <dbReference type="Proteomes" id="UP000823603"/>
    </source>
</evidence>
<dbReference type="Proteomes" id="UP000823603">
    <property type="component" value="Unassembled WGS sequence"/>
</dbReference>
<dbReference type="GO" id="GO:0043565">
    <property type="term" value="F:sequence-specific DNA binding"/>
    <property type="evidence" value="ECO:0007669"/>
    <property type="project" value="InterPro"/>
</dbReference>
<gene>
    <name evidence="5" type="ORF">IAB82_00145</name>
</gene>
<proteinExistence type="predicted"/>
<dbReference type="InterPro" id="IPR009057">
    <property type="entry name" value="Homeodomain-like_sf"/>
</dbReference>
<dbReference type="Gene3D" id="1.10.10.60">
    <property type="entry name" value="Homeodomain-like"/>
    <property type="match status" value="1"/>
</dbReference>
<reference evidence="5" key="2">
    <citation type="journal article" date="2021" name="PeerJ">
        <title>Extensive microbial diversity within the chicken gut microbiome revealed by metagenomics and culture.</title>
        <authorList>
            <person name="Gilroy R."/>
            <person name="Ravi A."/>
            <person name="Getino M."/>
            <person name="Pursley I."/>
            <person name="Horton D.L."/>
            <person name="Alikhan N.F."/>
            <person name="Baker D."/>
            <person name="Gharbi K."/>
            <person name="Hall N."/>
            <person name="Watson M."/>
            <person name="Adriaenssens E.M."/>
            <person name="Foster-Nyarko E."/>
            <person name="Jarju S."/>
            <person name="Secka A."/>
            <person name="Antonio M."/>
            <person name="Oren A."/>
            <person name="Chaudhuri R.R."/>
            <person name="La Ragione R."/>
            <person name="Hildebrand F."/>
            <person name="Pallen M.J."/>
        </authorList>
    </citation>
    <scope>NUCLEOTIDE SEQUENCE</scope>
    <source>
        <strain evidence="5">B2-22910</strain>
    </source>
</reference>
<sequence length="283" mass="33266">MNYRADVGTGFRIMEAGPGRIVTIEPDGYFHLLFFKTGECRSESMRFSRRIYFPGQMLLLPRNYLFKATAVSDMKIVDMSFDKLLNRCDKLQLEMLVPICKSIEYAVQPVTMKKQIIDFLNLITECIESGLGCAHYHVLKHQELMLYIKAYYTKEEIATLFYPVIMTQSDFKEIIYSHPNIYSVNEMADAANMNRTTFLRRFKEEFGETAGVWIKKRLCQNILYECSNTKNTIKDIVYIFNFSSQSSFNRFCRRYFRCTPGELVTRVREGLVIREYESCMEEK</sequence>
<dbReference type="Pfam" id="PF12833">
    <property type="entry name" value="HTH_18"/>
    <property type="match status" value="1"/>
</dbReference>
<evidence type="ECO:0000256" key="1">
    <source>
        <dbReference type="ARBA" id="ARBA00023015"/>
    </source>
</evidence>
<keyword evidence="3" id="KW-0804">Transcription</keyword>
<comment type="caution">
    <text evidence="5">The sequence shown here is derived from an EMBL/GenBank/DDBJ whole genome shotgun (WGS) entry which is preliminary data.</text>
</comment>
<dbReference type="SMART" id="SM00342">
    <property type="entry name" value="HTH_ARAC"/>
    <property type="match status" value="1"/>
</dbReference>
<keyword evidence="1" id="KW-0805">Transcription regulation</keyword>
<dbReference type="PANTHER" id="PTHR47504">
    <property type="entry name" value="RIGHT ORIGIN-BINDING PROTEIN"/>
    <property type="match status" value="1"/>
</dbReference>
<dbReference type="InterPro" id="IPR018060">
    <property type="entry name" value="HTH_AraC"/>
</dbReference>